<feature type="domain" description="RNase H type-1" evidence="1">
    <location>
        <begin position="72"/>
        <end position="154"/>
    </location>
</feature>
<name>A0A061EUL4_THECC</name>
<accession>A0A061EUL4</accession>
<dbReference type="Gramene" id="EOY08092">
    <property type="protein sequence ID" value="EOY08092"/>
    <property type="gene ID" value="TCM_022414"/>
</dbReference>
<dbReference type="InterPro" id="IPR036397">
    <property type="entry name" value="RNaseH_sf"/>
</dbReference>
<keyword evidence="3" id="KW-1185">Reference proteome</keyword>
<sequence>MIFDGKIWDPTNMLDITKLRLAWWVKSKWLDHNTSITNFIRAPSSTLARTSRKQTKSKVSWECPPIGWLKFNIDGAVRSCPGHLGIGGVLQDETGAIKLIFSKKASWGDANLAEVLAVRKAMVLFATSSWVNSNNIIIESDSKNVVSWVFNPSKALWSSNETADSLAKSGVNKTHDL</sequence>
<protein>
    <recommendedName>
        <fullName evidence="1">RNase H type-1 domain-containing protein</fullName>
    </recommendedName>
</protein>
<dbReference type="GO" id="GO:0003676">
    <property type="term" value="F:nucleic acid binding"/>
    <property type="evidence" value="ECO:0007669"/>
    <property type="project" value="InterPro"/>
</dbReference>
<evidence type="ECO:0000259" key="1">
    <source>
        <dbReference type="Pfam" id="PF13456"/>
    </source>
</evidence>
<evidence type="ECO:0000313" key="2">
    <source>
        <dbReference type="EMBL" id="EOY08092.1"/>
    </source>
</evidence>
<dbReference type="SUPFAM" id="SSF53098">
    <property type="entry name" value="Ribonuclease H-like"/>
    <property type="match status" value="1"/>
</dbReference>
<dbReference type="InParanoid" id="A0A061EUL4"/>
<dbReference type="Gene3D" id="3.30.420.10">
    <property type="entry name" value="Ribonuclease H-like superfamily/Ribonuclease H"/>
    <property type="match status" value="1"/>
</dbReference>
<dbReference type="PANTHER" id="PTHR33033">
    <property type="entry name" value="POLYNUCLEOTIDYL TRANSFERASE, RIBONUCLEASE H-LIKE SUPERFAMILY PROTEIN-RELATED"/>
    <property type="match status" value="1"/>
</dbReference>
<dbReference type="InterPro" id="IPR012337">
    <property type="entry name" value="RNaseH-like_sf"/>
</dbReference>
<dbReference type="CDD" id="cd06222">
    <property type="entry name" value="RNase_H_like"/>
    <property type="match status" value="1"/>
</dbReference>
<organism evidence="2 3">
    <name type="scientific">Theobroma cacao</name>
    <name type="common">Cacao</name>
    <name type="synonym">Cocoa</name>
    <dbReference type="NCBI Taxonomy" id="3641"/>
    <lineage>
        <taxon>Eukaryota</taxon>
        <taxon>Viridiplantae</taxon>
        <taxon>Streptophyta</taxon>
        <taxon>Embryophyta</taxon>
        <taxon>Tracheophyta</taxon>
        <taxon>Spermatophyta</taxon>
        <taxon>Magnoliopsida</taxon>
        <taxon>eudicotyledons</taxon>
        <taxon>Gunneridae</taxon>
        <taxon>Pentapetalae</taxon>
        <taxon>rosids</taxon>
        <taxon>malvids</taxon>
        <taxon>Malvales</taxon>
        <taxon>Malvaceae</taxon>
        <taxon>Byttnerioideae</taxon>
        <taxon>Theobroma</taxon>
    </lineage>
</organism>
<gene>
    <name evidence="2" type="ORF">TCM_022414</name>
</gene>
<dbReference type="Proteomes" id="UP000026915">
    <property type="component" value="Chromosome 5"/>
</dbReference>
<dbReference type="EMBL" id="CM001883">
    <property type="protein sequence ID" value="EOY08092.1"/>
    <property type="molecule type" value="Genomic_DNA"/>
</dbReference>
<dbReference type="HOGENOM" id="CLU_000680_21_2_1"/>
<dbReference type="InterPro" id="IPR044730">
    <property type="entry name" value="RNase_H-like_dom_plant"/>
</dbReference>
<reference evidence="2 3" key="1">
    <citation type="journal article" date="2013" name="Genome Biol.">
        <title>The genome sequence of the most widely cultivated cacao type and its use to identify candidate genes regulating pod color.</title>
        <authorList>
            <person name="Motamayor J.C."/>
            <person name="Mockaitis K."/>
            <person name="Schmutz J."/>
            <person name="Haiminen N."/>
            <person name="Iii D.L."/>
            <person name="Cornejo O."/>
            <person name="Findley S.D."/>
            <person name="Zheng P."/>
            <person name="Utro F."/>
            <person name="Royaert S."/>
            <person name="Saski C."/>
            <person name="Jenkins J."/>
            <person name="Podicheti R."/>
            <person name="Zhao M."/>
            <person name="Scheffler B.E."/>
            <person name="Stack J.C."/>
            <person name="Feltus F.A."/>
            <person name="Mustiga G.M."/>
            <person name="Amores F."/>
            <person name="Phillips W."/>
            <person name="Marelli J.P."/>
            <person name="May G.D."/>
            <person name="Shapiro H."/>
            <person name="Ma J."/>
            <person name="Bustamante C.D."/>
            <person name="Schnell R.J."/>
            <person name="Main D."/>
            <person name="Gilbert D."/>
            <person name="Parida L."/>
            <person name="Kuhn D.N."/>
        </authorList>
    </citation>
    <scope>NUCLEOTIDE SEQUENCE [LARGE SCALE GENOMIC DNA]</scope>
    <source>
        <strain evidence="3">cv. Matina 1-6</strain>
    </source>
</reference>
<dbReference type="GO" id="GO:0004523">
    <property type="term" value="F:RNA-DNA hybrid ribonuclease activity"/>
    <property type="evidence" value="ECO:0007669"/>
    <property type="project" value="InterPro"/>
</dbReference>
<dbReference type="PANTHER" id="PTHR33033:SF121">
    <property type="entry name" value="POLYNUCLEOTIDYL TRANSFERASE, RIBONUCLEASE H-LIKE SUPERFAMILY PROTEIN"/>
    <property type="match status" value="1"/>
</dbReference>
<dbReference type="InterPro" id="IPR002156">
    <property type="entry name" value="RNaseH_domain"/>
</dbReference>
<proteinExistence type="predicted"/>
<dbReference type="AlphaFoldDB" id="A0A061EUL4"/>
<evidence type="ECO:0000313" key="3">
    <source>
        <dbReference type="Proteomes" id="UP000026915"/>
    </source>
</evidence>
<dbReference type="Pfam" id="PF13456">
    <property type="entry name" value="RVT_3"/>
    <property type="match status" value="1"/>
</dbReference>